<protein>
    <submittedName>
        <fullName evidence="1">Uncharacterized protein</fullName>
    </submittedName>
</protein>
<reference evidence="1 2" key="1">
    <citation type="journal article" date="2019" name="Stand. Genomic Sci.">
        <title>Draft Whole-Genome Sequence of a Novel Chryseobacterium viscerum Strain Isolated from Fresh Water at Dripping Springs, New Mexico.</title>
        <authorList>
            <person name="Kyndt J.A."/>
            <person name="Moore T.C."/>
        </authorList>
    </citation>
    <scope>NUCLEOTIDE SEQUENCE [LARGE SCALE GENOMIC DNA]</scope>
    <source>
        <strain evidence="1 2">DPS</strain>
    </source>
</reference>
<accession>A0A5N4BRR8</accession>
<proteinExistence type="predicted"/>
<comment type="caution">
    <text evidence="1">The sequence shown here is derived from an EMBL/GenBank/DDBJ whole genome shotgun (WGS) entry which is preliminary data.</text>
</comment>
<sequence>MSNIDLKEFFMDLSIEGFFNDKLNLGADAMLSNKDISNYQLPPIDRNIHIYIKNIGRDNDIVLGEKYNVVYLRQDPQNYKKTECEIDFVSLKKNDNIGVIPRGYGGCVRLKFKYGIPDVTNLLMQDNDEKFDKEKHQYLYFTTQEVMDKILEELDKAENV</sequence>
<organism evidence="1 2">
    <name type="scientific">Chryseobacterium viscerum</name>
    <dbReference type="NCBI Taxonomy" id="1037377"/>
    <lineage>
        <taxon>Bacteria</taxon>
        <taxon>Pseudomonadati</taxon>
        <taxon>Bacteroidota</taxon>
        <taxon>Flavobacteriia</taxon>
        <taxon>Flavobacteriales</taxon>
        <taxon>Weeksellaceae</taxon>
        <taxon>Chryseobacterium group</taxon>
        <taxon>Chryseobacterium</taxon>
    </lineage>
</organism>
<keyword evidence="2" id="KW-1185">Reference proteome</keyword>
<gene>
    <name evidence="1" type="ORF">F8D52_08390</name>
</gene>
<name>A0A5N4BRR8_9FLAO</name>
<dbReference type="RefSeq" id="WP_152289628.1">
    <property type="nucleotide sequence ID" value="NZ_VTPV01000004.1"/>
</dbReference>
<evidence type="ECO:0000313" key="1">
    <source>
        <dbReference type="EMBL" id="KAB1231080.1"/>
    </source>
</evidence>
<dbReference type="EMBL" id="VTPV01000004">
    <property type="protein sequence ID" value="KAB1231080.1"/>
    <property type="molecule type" value="Genomic_DNA"/>
</dbReference>
<dbReference type="Proteomes" id="UP000326384">
    <property type="component" value="Unassembled WGS sequence"/>
</dbReference>
<evidence type="ECO:0000313" key="2">
    <source>
        <dbReference type="Proteomes" id="UP000326384"/>
    </source>
</evidence>